<keyword evidence="3" id="KW-1185">Reference proteome</keyword>
<dbReference type="OrthoDB" id="495620at2"/>
<evidence type="ECO:0000313" key="3">
    <source>
        <dbReference type="Proteomes" id="UP000001219"/>
    </source>
</evidence>
<sequence length="266" mass="28605">MPAVHVGDPVDGGRYVAAGGQVIWHFHGGEPNGPPTVLLHGAFASAATWGAQIAGFMDVGLQVYVPERSGHGHSPDSHGVYSFAALLDQIVDYLESVVGQPAHLVGWADGGVLALLVARARPDLVNRMVVFGSYVDAAGRDSDDFVERVRTAHPDIIEFLRSDFDTMSPDGAAHFHVVYDKLVDMLTTEPDFEVHGFAQVETPTLVIAADRGVVRIEHSLELARTLPNGRFAVLPGTHILPVEAPELFNPLVSSFLAAEPPAEWRP</sequence>
<dbReference type="Gene3D" id="3.40.50.1820">
    <property type="entry name" value="alpha/beta hydrolase"/>
    <property type="match status" value="1"/>
</dbReference>
<dbReference type="InterPro" id="IPR000073">
    <property type="entry name" value="AB_hydrolase_1"/>
</dbReference>
<dbReference type="RefSeq" id="WP_012832867.1">
    <property type="nucleotide sequence ID" value="NC_013441.1"/>
</dbReference>
<dbReference type="STRING" id="526226.Gbro_0977"/>
<accession>D0L464</accession>
<reference evidence="3" key="1">
    <citation type="submission" date="2009-10" db="EMBL/GenBank/DDBJ databases">
        <title>The complete chromosome of Gordonia bronchialis DSM 43247.</title>
        <authorList>
            <consortium name="US DOE Joint Genome Institute (JGI-PGF)"/>
            <person name="Lucas S."/>
            <person name="Copeland A."/>
            <person name="Lapidus A."/>
            <person name="Glavina del Rio T."/>
            <person name="Dalin E."/>
            <person name="Tice H."/>
            <person name="Bruce D."/>
            <person name="Goodwin L."/>
            <person name="Pitluck S."/>
            <person name="Kyrpides N."/>
            <person name="Mavromatis K."/>
            <person name="Ivanova N."/>
            <person name="Ovchinnikova G."/>
            <person name="Saunders E."/>
            <person name="Brettin T."/>
            <person name="Detter J.C."/>
            <person name="Han C."/>
            <person name="Larimer F."/>
            <person name="Land M."/>
            <person name="Hauser L."/>
            <person name="Markowitz V."/>
            <person name="Cheng J.-F."/>
            <person name="Hugenholtz P."/>
            <person name="Woyke T."/>
            <person name="Wu D."/>
            <person name="Jando M."/>
            <person name="Schneider S."/>
            <person name="Goeker M."/>
            <person name="Klenk H.-P."/>
            <person name="Eisen J.A."/>
        </authorList>
    </citation>
    <scope>NUCLEOTIDE SEQUENCE [LARGE SCALE GENOMIC DNA]</scope>
    <source>
        <strain evidence="3">ATCC 25592 / DSM 43247 / BCRC 13721 / JCM 3198 / KCTC 3076 / NBRC 16047 / NCTC 10667</strain>
    </source>
</reference>
<dbReference type="GO" id="GO:0016746">
    <property type="term" value="F:acyltransferase activity"/>
    <property type="evidence" value="ECO:0007669"/>
    <property type="project" value="UniProtKB-KW"/>
</dbReference>
<proteinExistence type="predicted"/>
<reference evidence="2 3" key="2">
    <citation type="journal article" date="2010" name="Stand. Genomic Sci.">
        <title>Complete genome sequence of Gordonia bronchialis type strain (3410).</title>
        <authorList>
            <person name="Ivanova N."/>
            <person name="Sikorski J."/>
            <person name="Jando M."/>
            <person name="Lapidus A."/>
            <person name="Nolan M."/>
            <person name="Lucas S."/>
            <person name="Del Rio T.G."/>
            <person name="Tice H."/>
            <person name="Copeland A."/>
            <person name="Cheng J.F."/>
            <person name="Chen F."/>
            <person name="Bruce D."/>
            <person name="Goodwin L."/>
            <person name="Pitluck S."/>
            <person name="Mavromatis K."/>
            <person name="Ovchinnikova G."/>
            <person name="Pati A."/>
            <person name="Chen A."/>
            <person name="Palaniappan K."/>
            <person name="Land M."/>
            <person name="Hauser L."/>
            <person name="Chang Y.J."/>
            <person name="Jeffries C.D."/>
            <person name="Chain P."/>
            <person name="Saunders E."/>
            <person name="Han C."/>
            <person name="Detter J.C."/>
            <person name="Brettin T."/>
            <person name="Rohde M."/>
            <person name="Goker M."/>
            <person name="Bristow J."/>
            <person name="Eisen J.A."/>
            <person name="Markowitz V."/>
            <person name="Hugenholtz P."/>
            <person name="Klenk H.P."/>
            <person name="Kyrpides N.C."/>
        </authorList>
    </citation>
    <scope>NUCLEOTIDE SEQUENCE [LARGE SCALE GENOMIC DNA]</scope>
    <source>
        <strain evidence="3">ATCC 25592 / DSM 43247 / BCRC 13721 / JCM 3198 / KCTC 3076 / NBRC 16047 / NCTC 10667</strain>
    </source>
</reference>
<dbReference type="EMBL" id="CP001802">
    <property type="protein sequence ID" value="ACY20288.1"/>
    <property type="molecule type" value="Genomic_DNA"/>
</dbReference>
<dbReference type="SUPFAM" id="SSF53474">
    <property type="entry name" value="alpha/beta-Hydrolases"/>
    <property type="match status" value="1"/>
</dbReference>
<evidence type="ECO:0000259" key="1">
    <source>
        <dbReference type="Pfam" id="PF12697"/>
    </source>
</evidence>
<name>D0L464_GORB4</name>
<protein>
    <submittedName>
        <fullName evidence="2">Hydrolase or acyltransferase (Alpha/beta hydrolase superfamily)-like protein</fullName>
    </submittedName>
</protein>
<dbReference type="eggNOG" id="COG0596">
    <property type="taxonomic scope" value="Bacteria"/>
</dbReference>
<dbReference type="HOGENOM" id="CLU_020336_50_5_11"/>
<keyword evidence="2" id="KW-0378">Hydrolase</keyword>
<gene>
    <name evidence="2" type="ordered locus">Gbro_0977</name>
</gene>
<dbReference type="GO" id="GO:0016787">
    <property type="term" value="F:hydrolase activity"/>
    <property type="evidence" value="ECO:0007669"/>
    <property type="project" value="UniProtKB-KW"/>
</dbReference>
<dbReference type="InterPro" id="IPR029058">
    <property type="entry name" value="AB_hydrolase_fold"/>
</dbReference>
<feature type="domain" description="AB hydrolase-1" evidence="1">
    <location>
        <begin position="37"/>
        <end position="249"/>
    </location>
</feature>
<dbReference type="KEGG" id="gbr:Gbro_0977"/>
<dbReference type="PANTHER" id="PTHR43689:SF8">
    <property type="entry name" value="ALPHA_BETA-HYDROLASES SUPERFAMILY PROTEIN"/>
    <property type="match status" value="1"/>
</dbReference>
<keyword evidence="2" id="KW-0012">Acyltransferase</keyword>
<dbReference type="Proteomes" id="UP000001219">
    <property type="component" value="Chromosome"/>
</dbReference>
<keyword evidence="2" id="KW-0808">Transferase</keyword>
<dbReference type="AlphaFoldDB" id="D0L464"/>
<dbReference type="Pfam" id="PF12697">
    <property type="entry name" value="Abhydrolase_6"/>
    <property type="match status" value="1"/>
</dbReference>
<organism evidence="2 3">
    <name type="scientific">Gordonia bronchialis (strain ATCC 25592 / DSM 43247 / BCRC 13721 / JCM 3198 / KCTC 3076 / NBRC 16047 / NCTC 10667)</name>
    <name type="common">Rhodococcus bronchialis</name>
    <dbReference type="NCBI Taxonomy" id="526226"/>
    <lineage>
        <taxon>Bacteria</taxon>
        <taxon>Bacillati</taxon>
        <taxon>Actinomycetota</taxon>
        <taxon>Actinomycetes</taxon>
        <taxon>Mycobacteriales</taxon>
        <taxon>Gordoniaceae</taxon>
        <taxon>Gordonia</taxon>
    </lineage>
</organism>
<evidence type="ECO:0000313" key="2">
    <source>
        <dbReference type="EMBL" id="ACY20288.1"/>
    </source>
</evidence>
<dbReference type="PANTHER" id="PTHR43689">
    <property type="entry name" value="HYDROLASE"/>
    <property type="match status" value="1"/>
</dbReference>